<keyword evidence="7" id="KW-1185">Reference proteome</keyword>
<gene>
    <name evidence="6" type="ORF">QEZ52_19325</name>
</gene>
<dbReference type="Pfam" id="PF00877">
    <property type="entry name" value="NLPC_P60"/>
    <property type="match status" value="1"/>
</dbReference>
<evidence type="ECO:0000313" key="6">
    <source>
        <dbReference type="EMBL" id="WZK88724.1"/>
    </source>
</evidence>
<evidence type="ECO:0000256" key="1">
    <source>
        <dbReference type="ARBA" id="ARBA00007074"/>
    </source>
</evidence>
<keyword evidence="3" id="KW-0378">Hydrolase</keyword>
<dbReference type="Pfam" id="PF18348">
    <property type="entry name" value="SH3_16"/>
    <property type="match status" value="1"/>
</dbReference>
<evidence type="ECO:0000256" key="4">
    <source>
        <dbReference type="ARBA" id="ARBA00022807"/>
    </source>
</evidence>
<evidence type="ECO:0000256" key="2">
    <source>
        <dbReference type="ARBA" id="ARBA00022670"/>
    </source>
</evidence>
<dbReference type="Proteomes" id="UP001623232">
    <property type="component" value="Chromosome"/>
</dbReference>
<organism evidence="6 7">
    <name type="scientific">Aliisedimentitalea scapharcae</name>
    <dbReference type="NCBI Taxonomy" id="1524259"/>
    <lineage>
        <taxon>Bacteria</taxon>
        <taxon>Pseudomonadati</taxon>
        <taxon>Pseudomonadota</taxon>
        <taxon>Alphaproteobacteria</taxon>
        <taxon>Rhodobacterales</taxon>
        <taxon>Roseobacteraceae</taxon>
        <taxon>Aliisedimentitalea</taxon>
    </lineage>
</organism>
<proteinExistence type="inferred from homology"/>
<evidence type="ECO:0000256" key="3">
    <source>
        <dbReference type="ARBA" id="ARBA00022801"/>
    </source>
</evidence>
<dbReference type="InterPro" id="IPR051794">
    <property type="entry name" value="PG_Endopeptidase_C40"/>
</dbReference>
<dbReference type="SUPFAM" id="SSF54001">
    <property type="entry name" value="Cysteine proteinases"/>
    <property type="match status" value="1"/>
</dbReference>
<dbReference type="PANTHER" id="PTHR47359">
    <property type="entry name" value="PEPTIDOGLYCAN DL-ENDOPEPTIDASE CWLO"/>
    <property type="match status" value="1"/>
</dbReference>
<dbReference type="InterPro" id="IPR041382">
    <property type="entry name" value="SH3_16"/>
</dbReference>
<keyword evidence="4" id="KW-0788">Thiol protease</keyword>
<reference evidence="6 7" key="1">
    <citation type="submission" date="2023-04" db="EMBL/GenBank/DDBJ databases">
        <title>Complete genome sequence of Alisedimentitalea scapharcae.</title>
        <authorList>
            <person name="Rong J.-C."/>
            <person name="Yi M.-L."/>
            <person name="Zhao Q."/>
        </authorList>
    </citation>
    <scope>NUCLEOTIDE SEQUENCE [LARGE SCALE GENOMIC DNA]</scope>
    <source>
        <strain evidence="6 7">KCTC 42119</strain>
    </source>
</reference>
<dbReference type="PROSITE" id="PS51935">
    <property type="entry name" value="NLPC_P60"/>
    <property type="match status" value="1"/>
</dbReference>
<dbReference type="Gene3D" id="3.90.1720.10">
    <property type="entry name" value="endopeptidase domain like (from Nostoc punctiforme)"/>
    <property type="match status" value="1"/>
</dbReference>
<dbReference type="InterPro" id="IPR038765">
    <property type="entry name" value="Papain-like_cys_pep_sf"/>
</dbReference>
<sequence length="276" mass="30018">MKDPRRTPANDRIVAMHLAQDPIGTQKPTTGIEAQIAVPVVDLLRRVGGPRDRQLLMGDAITVYEERDGWAFVQAAKDDYVGYIPTSAFGATETVTHWVSAPATHLYEQADFKSQDLCGLSLGSRVRVLGQSGRFYRTPHGFVPMTHISLLEKTSRDPVELAQTYLGTPYLWGGNSRWGIDCSGLVQMACLASGIPCPGDSDQQETELGYLLAPDTPPEPGDLLFWKGHVAWVSDADTLLHANAHHMAVTLEPLTAAIARIAAQGDGPVTAHKRLK</sequence>
<evidence type="ECO:0000313" key="7">
    <source>
        <dbReference type="Proteomes" id="UP001623232"/>
    </source>
</evidence>
<comment type="similarity">
    <text evidence="1">Belongs to the peptidase C40 family.</text>
</comment>
<feature type="domain" description="NlpC/P60" evidence="5">
    <location>
        <begin position="152"/>
        <end position="276"/>
    </location>
</feature>
<dbReference type="InterPro" id="IPR000064">
    <property type="entry name" value="NLP_P60_dom"/>
</dbReference>
<accession>A0ABZ2XV58</accession>
<name>A0ABZ2XV58_9RHOB</name>
<evidence type="ECO:0000259" key="5">
    <source>
        <dbReference type="PROSITE" id="PS51935"/>
    </source>
</evidence>
<dbReference type="EMBL" id="CP123584">
    <property type="protein sequence ID" value="WZK88724.1"/>
    <property type="molecule type" value="Genomic_DNA"/>
</dbReference>
<protein>
    <submittedName>
        <fullName evidence="6">NlpC/P60 family protein</fullName>
    </submittedName>
</protein>
<dbReference type="RefSeq" id="WP_406646251.1">
    <property type="nucleotide sequence ID" value="NZ_CP123584.1"/>
</dbReference>
<dbReference type="PANTHER" id="PTHR47359:SF3">
    <property type="entry name" value="NLP_P60 DOMAIN-CONTAINING PROTEIN-RELATED"/>
    <property type="match status" value="1"/>
</dbReference>
<keyword evidence="2" id="KW-0645">Protease</keyword>